<evidence type="ECO:0000313" key="5">
    <source>
        <dbReference type="Proteomes" id="UP001151699"/>
    </source>
</evidence>
<dbReference type="InterPro" id="IPR011010">
    <property type="entry name" value="DNA_brk_join_enz"/>
</dbReference>
<protein>
    <recommendedName>
        <fullName evidence="3">Tyr recombinase domain-containing protein</fullName>
    </recommendedName>
</protein>
<dbReference type="Pfam" id="PF00589">
    <property type="entry name" value="Phage_integrase"/>
    <property type="match status" value="1"/>
</dbReference>
<dbReference type="GO" id="GO:0006310">
    <property type="term" value="P:DNA recombination"/>
    <property type="evidence" value="ECO:0007669"/>
    <property type="project" value="UniProtKB-KW"/>
</dbReference>
<dbReference type="InterPro" id="IPR002104">
    <property type="entry name" value="Integrase_catalytic"/>
</dbReference>
<dbReference type="InterPro" id="IPR050090">
    <property type="entry name" value="Tyrosine_recombinase_XerCD"/>
</dbReference>
<dbReference type="GO" id="GO:0003677">
    <property type="term" value="F:DNA binding"/>
    <property type="evidence" value="ECO:0007669"/>
    <property type="project" value="UniProtKB-KW"/>
</dbReference>
<dbReference type="OrthoDB" id="7776589at2759"/>
<dbReference type="GO" id="GO:0015074">
    <property type="term" value="P:DNA integration"/>
    <property type="evidence" value="ECO:0007669"/>
    <property type="project" value="InterPro"/>
</dbReference>
<dbReference type="EMBL" id="WJQU01000003">
    <property type="protein sequence ID" value="KAJ6638412.1"/>
    <property type="molecule type" value="Genomic_DNA"/>
</dbReference>
<dbReference type="PROSITE" id="PS51898">
    <property type="entry name" value="TYR_RECOMBINASE"/>
    <property type="match status" value="1"/>
</dbReference>
<evidence type="ECO:0000313" key="4">
    <source>
        <dbReference type="EMBL" id="KAJ6638412.1"/>
    </source>
</evidence>
<dbReference type="CDD" id="cd00397">
    <property type="entry name" value="DNA_BRE_C"/>
    <property type="match status" value="1"/>
</dbReference>
<dbReference type="Proteomes" id="UP001151699">
    <property type="component" value="Chromosome X"/>
</dbReference>
<name>A0A9Q0MXG9_9DIPT</name>
<dbReference type="PANTHER" id="PTHR30349:SF41">
    <property type="entry name" value="INTEGRASE_RECOMBINASE PROTEIN MJ0367-RELATED"/>
    <property type="match status" value="1"/>
</dbReference>
<evidence type="ECO:0000256" key="2">
    <source>
        <dbReference type="ARBA" id="ARBA00023172"/>
    </source>
</evidence>
<keyword evidence="1" id="KW-0238">DNA-binding</keyword>
<organism evidence="4 5">
    <name type="scientific">Pseudolycoriella hygida</name>
    <dbReference type="NCBI Taxonomy" id="35572"/>
    <lineage>
        <taxon>Eukaryota</taxon>
        <taxon>Metazoa</taxon>
        <taxon>Ecdysozoa</taxon>
        <taxon>Arthropoda</taxon>
        <taxon>Hexapoda</taxon>
        <taxon>Insecta</taxon>
        <taxon>Pterygota</taxon>
        <taxon>Neoptera</taxon>
        <taxon>Endopterygota</taxon>
        <taxon>Diptera</taxon>
        <taxon>Nematocera</taxon>
        <taxon>Sciaroidea</taxon>
        <taxon>Sciaridae</taxon>
        <taxon>Pseudolycoriella</taxon>
    </lineage>
</organism>
<reference evidence="4" key="1">
    <citation type="submission" date="2022-07" db="EMBL/GenBank/DDBJ databases">
        <authorList>
            <person name="Trinca V."/>
            <person name="Uliana J.V.C."/>
            <person name="Torres T.T."/>
            <person name="Ward R.J."/>
            <person name="Monesi N."/>
        </authorList>
    </citation>
    <scope>NUCLEOTIDE SEQUENCE</scope>
    <source>
        <strain evidence="4">HSMRA1968</strain>
        <tissue evidence="4">Whole embryos</tissue>
    </source>
</reference>
<dbReference type="AlphaFoldDB" id="A0A9Q0MXG9"/>
<evidence type="ECO:0000259" key="3">
    <source>
        <dbReference type="PROSITE" id="PS51898"/>
    </source>
</evidence>
<dbReference type="SUPFAM" id="SSF56349">
    <property type="entry name" value="DNA breaking-rejoining enzymes"/>
    <property type="match status" value="1"/>
</dbReference>
<comment type="caution">
    <text evidence="4">The sequence shown here is derived from an EMBL/GenBank/DDBJ whole genome shotgun (WGS) entry which is preliminary data.</text>
</comment>
<accession>A0A9Q0MXG9</accession>
<proteinExistence type="predicted"/>
<keyword evidence="2" id="KW-0233">DNA recombination</keyword>
<dbReference type="Gene3D" id="1.10.443.10">
    <property type="entry name" value="Intergrase catalytic core"/>
    <property type="match status" value="1"/>
</dbReference>
<sequence>MASIEEQARAIVGELLPSKSKDKYKKNYEKFMAWHRENDISENDFSENVMLVYFDELKKTYAPSSIWCFYSMLRTSIECNHNVSINYPKLHTLLKQFSVGHNPKKSNVFEGDHVMRFLNEAPDQDHLALKVILILGIYGATRADELTKMVLADIQVQGDVYLVQIPHTKNYFPRSFTIEQEYATYLRKYLAIRSQVSSSGRLLMAYRNGKCTSQPIGKNKILGAPKSIAEFLCLPNPDSYTGHSFRRTSATLLVKSGDADLLTLKQHGGWRSSAAAEGYLKRSVSNKRKIGRMISKQVKTASETATSSSAFKQDVAVSDNSLETCTYINVQDPLGTCSNINVQPPSSPAIVGRDDVDDVMIRSQVVSITRSVVTYDNKENIDASNVAKRPKMEGIQHMQFNNCKVDIHYH</sequence>
<evidence type="ECO:0000256" key="1">
    <source>
        <dbReference type="ARBA" id="ARBA00023125"/>
    </source>
</evidence>
<dbReference type="InterPro" id="IPR013762">
    <property type="entry name" value="Integrase-like_cat_sf"/>
</dbReference>
<feature type="domain" description="Tyr recombinase" evidence="3">
    <location>
        <begin position="104"/>
        <end position="292"/>
    </location>
</feature>
<keyword evidence="5" id="KW-1185">Reference proteome</keyword>
<gene>
    <name evidence="4" type="ORF">Bhyg_11147</name>
</gene>
<dbReference type="PANTHER" id="PTHR30349">
    <property type="entry name" value="PHAGE INTEGRASE-RELATED"/>
    <property type="match status" value="1"/>
</dbReference>